<organism evidence="1 2">
    <name type="scientific">Suillus fuscotomentosus</name>
    <dbReference type="NCBI Taxonomy" id="1912939"/>
    <lineage>
        <taxon>Eukaryota</taxon>
        <taxon>Fungi</taxon>
        <taxon>Dikarya</taxon>
        <taxon>Basidiomycota</taxon>
        <taxon>Agaricomycotina</taxon>
        <taxon>Agaricomycetes</taxon>
        <taxon>Agaricomycetidae</taxon>
        <taxon>Boletales</taxon>
        <taxon>Suillineae</taxon>
        <taxon>Suillaceae</taxon>
        <taxon>Suillus</taxon>
    </lineage>
</organism>
<evidence type="ECO:0000313" key="2">
    <source>
        <dbReference type="Proteomes" id="UP001195769"/>
    </source>
</evidence>
<dbReference type="EMBL" id="JABBWK010000058">
    <property type="protein sequence ID" value="KAG1896203.1"/>
    <property type="molecule type" value="Genomic_DNA"/>
</dbReference>
<protein>
    <submittedName>
        <fullName evidence="1">Uncharacterized protein</fullName>
    </submittedName>
</protein>
<sequence length="93" mass="10624">MDEEELVLQFTEERSLITFGWCMLPESFALVCALKFTPNFEIFCLTDPSGSQTTLDCNVKEAFHPHPEVPIYTDADKGQVQMKDIPLEIVDLR</sequence>
<proteinExistence type="predicted"/>
<dbReference type="Proteomes" id="UP001195769">
    <property type="component" value="Unassembled WGS sequence"/>
</dbReference>
<dbReference type="GO" id="GO:0070536">
    <property type="term" value="P:protein K63-linked deubiquitination"/>
    <property type="evidence" value="ECO:0007669"/>
    <property type="project" value="TreeGrafter"/>
</dbReference>
<gene>
    <name evidence="1" type="ORF">F5891DRAFT_1248177</name>
</gene>
<dbReference type="Gene3D" id="3.40.140.10">
    <property type="entry name" value="Cytidine Deaminase, domain 2"/>
    <property type="match status" value="1"/>
</dbReference>
<evidence type="ECO:0000313" key="1">
    <source>
        <dbReference type="EMBL" id="KAG1896203.1"/>
    </source>
</evidence>
<dbReference type="PANTHER" id="PTHR12947:SF13">
    <property type="entry name" value="FI19924P1"/>
    <property type="match status" value="1"/>
</dbReference>
<name>A0AAD4HGZ4_9AGAM</name>
<keyword evidence="2" id="KW-1185">Reference proteome</keyword>
<reference evidence="1" key="1">
    <citation type="journal article" date="2020" name="New Phytol.">
        <title>Comparative genomics reveals dynamic genome evolution in host specialist ectomycorrhizal fungi.</title>
        <authorList>
            <person name="Lofgren L.A."/>
            <person name="Nguyen N.H."/>
            <person name="Vilgalys R."/>
            <person name="Ruytinx J."/>
            <person name="Liao H.L."/>
            <person name="Branco S."/>
            <person name="Kuo A."/>
            <person name="LaButti K."/>
            <person name="Lipzen A."/>
            <person name="Andreopoulos W."/>
            <person name="Pangilinan J."/>
            <person name="Riley R."/>
            <person name="Hundley H."/>
            <person name="Na H."/>
            <person name="Barry K."/>
            <person name="Grigoriev I.V."/>
            <person name="Stajich J.E."/>
            <person name="Kennedy P.G."/>
        </authorList>
    </citation>
    <scope>NUCLEOTIDE SEQUENCE</scope>
    <source>
        <strain evidence="1">FC203</strain>
    </source>
</reference>
<dbReference type="AlphaFoldDB" id="A0AAD4HGZ4"/>
<comment type="caution">
    <text evidence="1">The sequence shown here is derived from an EMBL/GenBank/DDBJ whole genome shotgun (WGS) entry which is preliminary data.</text>
</comment>
<accession>A0AAD4HGZ4</accession>
<dbReference type="RefSeq" id="XP_041221779.1">
    <property type="nucleotide sequence ID" value="XM_041369848.1"/>
</dbReference>
<dbReference type="GO" id="GO:0016020">
    <property type="term" value="C:membrane"/>
    <property type="evidence" value="ECO:0007669"/>
    <property type="project" value="TreeGrafter"/>
</dbReference>
<dbReference type="GeneID" id="64664146"/>
<dbReference type="GO" id="GO:0005768">
    <property type="term" value="C:endosome"/>
    <property type="evidence" value="ECO:0007669"/>
    <property type="project" value="TreeGrafter"/>
</dbReference>
<dbReference type="PANTHER" id="PTHR12947">
    <property type="entry name" value="AMSH-LIKE PROTEASE"/>
    <property type="match status" value="1"/>
</dbReference>
<dbReference type="GO" id="GO:0061578">
    <property type="term" value="F:K63-linked deubiquitinase activity"/>
    <property type="evidence" value="ECO:0007669"/>
    <property type="project" value="TreeGrafter"/>
</dbReference>